<evidence type="ECO:0000256" key="1">
    <source>
        <dbReference type="ARBA" id="ARBA00000085"/>
    </source>
</evidence>
<evidence type="ECO:0000256" key="5">
    <source>
        <dbReference type="ARBA" id="ARBA00022777"/>
    </source>
</evidence>
<dbReference type="InterPro" id="IPR003018">
    <property type="entry name" value="GAF"/>
</dbReference>
<dbReference type="SUPFAM" id="SSF55781">
    <property type="entry name" value="GAF domain-like"/>
    <property type="match status" value="1"/>
</dbReference>
<comment type="catalytic activity">
    <reaction evidence="1">
        <text>ATP + protein L-histidine = ADP + protein N-phospho-L-histidine.</text>
        <dbReference type="EC" id="2.7.13.3"/>
    </reaction>
</comment>
<name>A0AAI9NYD2_9FIRM</name>
<sequence>MEINRLSGYSDFLGIVEYPAVVFCEDGEVLSINNAAVKIVGSDVESIAMEPDKFMVSDEFWPTLDDKKAIIWHRLGLIVNDKDRYVVSGFVNQFEYGDKKAYMVLFELRSDVTIGSVSLERIINHIGVIALYLYKPEGVWRTRYVSKNISEYGYTDGNFYSGLVGLSDLLPKSDYDLLIGQLYKVQNTGVDDFEMETRIVSAHRDINKMRLKCHIVRTTDGDMDGIELLFIKDKETGYNEDQAAYILSAMSKIKSFVMVQQYENGRPIFKYITPNAKQMGINVDAIKLGDRLIEDYIHPKDRSRVMANVRNATKREDKDYEEEFRIVNDRGEVIWVKSQSSVTQAADNTYTVEYFISDITDKKALENSVERAKKEFDDKLSYIMKTNTQSDEERNQIDTEKWTLITKAFSALTGLYTTIIDPVGKKMVEPAGPQKHMGYFYDMFEKPQYKQIYMKLNEVVLRNNVPVMMEMDDDITGSMICGAPIMIDGKHVATWICCSYDDEDAKKMESVYKVQWQLGRIFSEYAFSSQILAKEAIRAKSEEVIMENKLQWQKILLDALNTSDKSSQQVINDVIAQVGEVLNADVAALYVKDKQGDLDCQYIWSKNQSMSAEEYVTEWQRANMKFRSWQNGQGSGKLVDKGYLVIDAKHMDEAAKKIMSGGPVKSFTAVPVYVNGNYGAVFVLANTSINKLWTTEEIEFVKQTGDVLRSALEKIESDDSVKRINSVLLDTYNYIDEGIFIREVDTGRVLFSNRTLNDMLGYDFTDKDSKLLIENLRDKYKLMGGPDQHLATDSKEVNWRSYIRSLDKIMDLTEVSMKWLDGSNASLVILRDVNE</sequence>
<protein>
    <recommendedName>
        <fullName evidence="2">histidine kinase</fullName>
        <ecNumber evidence="2">2.7.13.3</ecNumber>
    </recommendedName>
</protein>
<dbReference type="InterPro" id="IPR052162">
    <property type="entry name" value="Sensor_kinase/Photoreceptor"/>
</dbReference>
<dbReference type="Gene3D" id="3.30.450.40">
    <property type="match status" value="1"/>
</dbReference>
<proteinExistence type="predicted"/>
<dbReference type="EMBL" id="BLYL01000009">
    <property type="protein sequence ID" value="GFO94653.1"/>
    <property type="molecule type" value="Genomic_DNA"/>
</dbReference>
<dbReference type="PANTHER" id="PTHR43304">
    <property type="entry name" value="PHYTOCHROME-LIKE PROTEIN CPH1"/>
    <property type="match status" value="1"/>
</dbReference>
<dbReference type="RefSeq" id="WP_055222445.1">
    <property type="nucleotide sequence ID" value="NZ_BLYL01000009.1"/>
</dbReference>
<dbReference type="InterPro" id="IPR035965">
    <property type="entry name" value="PAS-like_dom_sf"/>
</dbReference>
<dbReference type="EC" id="2.7.13.3" evidence="2"/>
<evidence type="ECO:0000256" key="2">
    <source>
        <dbReference type="ARBA" id="ARBA00012438"/>
    </source>
</evidence>
<dbReference type="Gene3D" id="3.30.450.20">
    <property type="entry name" value="PAS domain"/>
    <property type="match status" value="1"/>
</dbReference>
<dbReference type="InterPro" id="IPR029016">
    <property type="entry name" value="GAF-like_dom_sf"/>
</dbReference>
<dbReference type="NCBIfam" id="TIGR00229">
    <property type="entry name" value="sensory_box"/>
    <property type="match status" value="1"/>
</dbReference>
<dbReference type="CDD" id="cd00130">
    <property type="entry name" value="PAS"/>
    <property type="match status" value="1"/>
</dbReference>
<keyword evidence="4" id="KW-0808">Transferase</keyword>
<dbReference type="InterPro" id="IPR000014">
    <property type="entry name" value="PAS"/>
</dbReference>
<dbReference type="InterPro" id="IPR013655">
    <property type="entry name" value="PAS_fold_3"/>
</dbReference>
<dbReference type="Pfam" id="PF01590">
    <property type="entry name" value="GAF"/>
    <property type="match status" value="1"/>
</dbReference>
<comment type="caution">
    <text evidence="7">The sequence shown here is derived from an EMBL/GenBank/DDBJ whole genome shotgun (WGS) entry which is preliminary data.</text>
</comment>
<keyword evidence="5" id="KW-0418">Kinase</keyword>
<dbReference type="Pfam" id="PF08447">
    <property type="entry name" value="PAS_3"/>
    <property type="match status" value="1"/>
</dbReference>
<dbReference type="SMART" id="SM00065">
    <property type="entry name" value="GAF"/>
    <property type="match status" value="1"/>
</dbReference>
<dbReference type="Proteomes" id="UP000660047">
    <property type="component" value="Unassembled WGS sequence"/>
</dbReference>
<evidence type="ECO:0000313" key="7">
    <source>
        <dbReference type="EMBL" id="GFO94653.1"/>
    </source>
</evidence>
<dbReference type="PROSITE" id="PS50113">
    <property type="entry name" value="PAC"/>
    <property type="match status" value="1"/>
</dbReference>
<dbReference type="PANTHER" id="PTHR43304:SF1">
    <property type="entry name" value="PAC DOMAIN-CONTAINING PROTEIN"/>
    <property type="match status" value="1"/>
</dbReference>
<evidence type="ECO:0000259" key="6">
    <source>
        <dbReference type="PROSITE" id="PS50113"/>
    </source>
</evidence>
<dbReference type="InterPro" id="IPR000700">
    <property type="entry name" value="PAS-assoc_C"/>
</dbReference>
<organism evidence="7 8">
    <name type="scientific">Coprococcus eutactus</name>
    <dbReference type="NCBI Taxonomy" id="33043"/>
    <lineage>
        <taxon>Bacteria</taxon>
        <taxon>Bacillati</taxon>
        <taxon>Bacillota</taxon>
        <taxon>Clostridia</taxon>
        <taxon>Lachnospirales</taxon>
        <taxon>Lachnospiraceae</taxon>
        <taxon>Coprococcus</taxon>
    </lineage>
</organism>
<evidence type="ECO:0000256" key="4">
    <source>
        <dbReference type="ARBA" id="ARBA00022679"/>
    </source>
</evidence>
<evidence type="ECO:0000256" key="3">
    <source>
        <dbReference type="ARBA" id="ARBA00022553"/>
    </source>
</evidence>
<evidence type="ECO:0000313" key="8">
    <source>
        <dbReference type="Proteomes" id="UP000660047"/>
    </source>
</evidence>
<dbReference type="AlphaFoldDB" id="A0AAI9NYD2"/>
<dbReference type="SUPFAM" id="SSF55785">
    <property type="entry name" value="PYP-like sensor domain (PAS domain)"/>
    <property type="match status" value="1"/>
</dbReference>
<dbReference type="GO" id="GO:0004673">
    <property type="term" value="F:protein histidine kinase activity"/>
    <property type="evidence" value="ECO:0007669"/>
    <property type="project" value="UniProtKB-EC"/>
</dbReference>
<keyword evidence="3" id="KW-0597">Phosphoprotein</keyword>
<dbReference type="Pfam" id="PF10114">
    <property type="entry name" value="PocR"/>
    <property type="match status" value="1"/>
</dbReference>
<dbReference type="InterPro" id="IPR018771">
    <property type="entry name" value="PocR_dom"/>
</dbReference>
<accession>A0AAI9NYD2</accession>
<gene>
    <name evidence="7" type="ORF">COEU31_16990</name>
</gene>
<reference evidence="7" key="1">
    <citation type="submission" date="2020-06" db="EMBL/GenBank/DDBJ databases">
        <title>Characterization of fructooligosaccharide metabolism and fructooligosaccharide-degrading enzymes in human commensal butyrate producers.</title>
        <authorList>
            <person name="Tanno H."/>
            <person name="Fujii T."/>
            <person name="Hirano K."/>
            <person name="Maeno S."/>
            <person name="Tonozuka T."/>
            <person name="Sakamoto M."/>
            <person name="Ohkuma M."/>
            <person name="Tochio T."/>
            <person name="Endo A."/>
        </authorList>
    </citation>
    <scope>NUCLEOTIDE SEQUENCE</scope>
    <source>
        <strain evidence="7">JCM 31265</strain>
    </source>
</reference>
<feature type="domain" description="PAC" evidence="6">
    <location>
        <begin position="320"/>
        <end position="371"/>
    </location>
</feature>